<gene>
    <name evidence="9" type="ORF">JCM31447_00350</name>
</gene>
<proteinExistence type="inferred from homology"/>
<evidence type="ECO:0000256" key="6">
    <source>
        <dbReference type="ARBA" id="ARBA00023288"/>
    </source>
</evidence>
<accession>A0A4P2VJA8</accession>
<comment type="subcellular location">
    <subcellularLocation>
        <location evidence="1">Cell membrane</location>
        <topology evidence="1">Lipid-anchor</topology>
    </subcellularLocation>
</comment>
<keyword evidence="3" id="KW-1003">Cell membrane</keyword>
<evidence type="ECO:0000256" key="2">
    <source>
        <dbReference type="ARBA" id="ARBA00008610"/>
    </source>
</evidence>
<dbReference type="InterPro" id="IPR003760">
    <property type="entry name" value="PnrA-like"/>
</dbReference>
<organism evidence="9 10">
    <name type="scientific">Fluviispira sanaruensis</name>
    <dbReference type="NCBI Taxonomy" id="2493639"/>
    <lineage>
        <taxon>Bacteria</taxon>
        <taxon>Pseudomonadati</taxon>
        <taxon>Bdellovibrionota</taxon>
        <taxon>Oligoflexia</taxon>
        <taxon>Silvanigrellales</taxon>
        <taxon>Silvanigrellaceae</taxon>
        <taxon>Fluviispira</taxon>
    </lineage>
</organism>
<feature type="domain" description="ABC transporter substrate-binding protein PnrA-like" evidence="8">
    <location>
        <begin position="30"/>
        <end position="331"/>
    </location>
</feature>
<evidence type="ECO:0000256" key="7">
    <source>
        <dbReference type="SAM" id="SignalP"/>
    </source>
</evidence>
<dbReference type="Pfam" id="PF02608">
    <property type="entry name" value="Bmp"/>
    <property type="match status" value="1"/>
</dbReference>
<dbReference type="RefSeq" id="WP_216678695.1">
    <property type="nucleotide sequence ID" value="NZ_AP019368.1"/>
</dbReference>
<dbReference type="InterPro" id="IPR028082">
    <property type="entry name" value="Peripla_BP_I"/>
</dbReference>
<protein>
    <submittedName>
        <fullName evidence="9">BMP family ABC transporter substrate-binding protein</fullName>
    </submittedName>
</protein>
<dbReference type="EMBL" id="AP019368">
    <property type="protein sequence ID" value="BBH51620.1"/>
    <property type="molecule type" value="Genomic_DNA"/>
</dbReference>
<dbReference type="GO" id="GO:0005886">
    <property type="term" value="C:plasma membrane"/>
    <property type="evidence" value="ECO:0007669"/>
    <property type="project" value="UniProtKB-SubCell"/>
</dbReference>
<evidence type="ECO:0000256" key="5">
    <source>
        <dbReference type="ARBA" id="ARBA00023136"/>
    </source>
</evidence>
<feature type="chain" id="PRO_5020297834" evidence="7">
    <location>
        <begin position="23"/>
        <end position="338"/>
    </location>
</feature>
<evidence type="ECO:0000313" key="10">
    <source>
        <dbReference type="Proteomes" id="UP000291236"/>
    </source>
</evidence>
<dbReference type="Gene3D" id="3.40.50.2300">
    <property type="match status" value="2"/>
</dbReference>
<reference evidence="9 10" key="1">
    <citation type="submission" date="2018-12" db="EMBL/GenBank/DDBJ databases">
        <title>Rubrispira sanarue gen. nov., sp., nov., a member of the order Silvanigrellales, isolated from a brackish lake in Hamamatsu Japan.</title>
        <authorList>
            <person name="Maejima Y."/>
            <person name="Iino T."/>
            <person name="Muraguchi Y."/>
            <person name="Fukuda K."/>
            <person name="Nojiri H."/>
            <person name="Ohkuma M."/>
            <person name="Moriuchi R."/>
            <person name="Dohra H."/>
            <person name="Kimbara K."/>
            <person name="Shintani M."/>
        </authorList>
    </citation>
    <scope>NUCLEOTIDE SEQUENCE [LARGE SCALE GENOMIC DNA]</scope>
    <source>
        <strain evidence="9 10">RF1110005</strain>
    </source>
</reference>
<keyword evidence="6" id="KW-0449">Lipoprotein</keyword>
<keyword evidence="10" id="KW-1185">Reference proteome</keyword>
<feature type="signal peptide" evidence="7">
    <location>
        <begin position="1"/>
        <end position="22"/>
    </location>
</feature>
<dbReference type="AlphaFoldDB" id="A0A4P2VJA8"/>
<evidence type="ECO:0000256" key="3">
    <source>
        <dbReference type="ARBA" id="ARBA00022475"/>
    </source>
</evidence>
<dbReference type="CDD" id="cd06354">
    <property type="entry name" value="PBP1_PrnA-like"/>
    <property type="match status" value="1"/>
</dbReference>
<dbReference type="PANTHER" id="PTHR34296:SF2">
    <property type="entry name" value="ABC TRANSPORTER GUANOSINE-BINDING PROTEIN NUPN"/>
    <property type="match status" value="1"/>
</dbReference>
<dbReference type="InterPro" id="IPR050957">
    <property type="entry name" value="BMP_lipoprotein"/>
</dbReference>
<name>A0A4P2VJA8_FLUSA</name>
<evidence type="ECO:0000256" key="1">
    <source>
        <dbReference type="ARBA" id="ARBA00004193"/>
    </source>
</evidence>
<dbReference type="KEGG" id="sbf:JCM31447_00350"/>
<sequence>MKNILSSIFFLSMSLHTQSIHAAPNPKICMILDKAGKDDRSFNQAAYEGFQTALKTLPISKESKVIDAKEDAQLKQVIRSFAKGNCAVIFSIGINNADAIKALIPTYPQQKFVLIDSIINEKNVRSIVYREDQGAFLVGTIAAIKSKTNEIGFIGGMDIPLIRRFETGYKAGAKYINPEIKILSAFVGISIEAWNNPTKAQEIALNQYRQGADIIFHAAGGSGLGVFNAAEKKENLKHKKYAIGCDSNQNWIKPGIILTSMTKGVAATVVNTIQSVIDDKFMTGTHSYGLEHDGVNWAFDSYNEKLFTEKDLEKIERIKNDIITGKIPVPDYYNEVKK</sequence>
<dbReference type="PANTHER" id="PTHR34296">
    <property type="entry name" value="TRANSCRIPTIONAL ACTIVATOR PROTEIN MED"/>
    <property type="match status" value="1"/>
</dbReference>
<keyword evidence="5" id="KW-0472">Membrane</keyword>
<keyword evidence="4 7" id="KW-0732">Signal</keyword>
<dbReference type="Proteomes" id="UP000291236">
    <property type="component" value="Chromosome"/>
</dbReference>
<dbReference type="SUPFAM" id="SSF53822">
    <property type="entry name" value="Periplasmic binding protein-like I"/>
    <property type="match status" value="1"/>
</dbReference>
<evidence type="ECO:0000256" key="4">
    <source>
        <dbReference type="ARBA" id="ARBA00022729"/>
    </source>
</evidence>
<comment type="similarity">
    <text evidence="2">Belongs to the BMP lipoprotein family.</text>
</comment>
<evidence type="ECO:0000313" key="9">
    <source>
        <dbReference type="EMBL" id="BBH51620.1"/>
    </source>
</evidence>
<evidence type="ECO:0000259" key="8">
    <source>
        <dbReference type="Pfam" id="PF02608"/>
    </source>
</evidence>